<feature type="compositionally biased region" description="Acidic residues" evidence="5">
    <location>
        <begin position="714"/>
        <end position="723"/>
    </location>
</feature>
<feature type="compositionally biased region" description="Basic residues" evidence="5">
    <location>
        <begin position="819"/>
        <end position="830"/>
    </location>
</feature>
<evidence type="ECO:0000313" key="8">
    <source>
        <dbReference type="EMBL" id="CDW71411.1"/>
    </source>
</evidence>
<dbReference type="SUPFAM" id="SSF81324">
    <property type="entry name" value="Voltage-gated potassium channels"/>
    <property type="match status" value="1"/>
</dbReference>
<dbReference type="Proteomes" id="UP000039865">
    <property type="component" value="Unassembled WGS sequence"/>
</dbReference>
<dbReference type="OrthoDB" id="421226at2759"/>
<evidence type="ECO:0000256" key="6">
    <source>
        <dbReference type="SAM" id="Phobius"/>
    </source>
</evidence>
<gene>
    <name evidence="8" type="primary">Contig16392.g17459</name>
    <name evidence="8" type="ORF">STYLEM_354</name>
</gene>
<dbReference type="SUPFAM" id="SSF51206">
    <property type="entry name" value="cAMP-binding domain-like"/>
    <property type="match status" value="1"/>
</dbReference>
<evidence type="ECO:0000313" key="9">
    <source>
        <dbReference type="Proteomes" id="UP000039865"/>
    </source>
</evidence>
<dbReference type="InterPro" id="IPR018490">
    <property type="entry name" value="cNMP-bd_dom_sf"/>
</dbReference>
<dbReference type="EMBL" id="CCKQ01000351">
    <property type="protein sequence ID" value="CDW71411.1"/>
    <property type="molecule type" value="Genomic_DNA"/>
</dbReference>
<evidence type="ECO:0000259" key="7">
    <source>
        <dbReference type="Pfam" id="PF00520"/>
    </source>
</evidence>
<keyword evidence="4 6" id="KW-0472">Membrane</keyword>
<dbReference type="PANTHER" id="PTHR47823">
    <property type="entry name" value="ION_TRANS DOMAIN-CONTAINING PROTEIN"/>
    <property type="match status" value="1"/>
</dbReference>
<sequence length="905" mass="107015">MVQDQLQTQGIKRSRKRSISLRNQQELQEMREKLQKQHQKSNLLQKLNIKLIRPFNLREIDNLQQFKVSQWGCNYFSEQFMNSKDHTKREDEKTELEKLNDELKVEGQIKNGIFDNFFSFFRPSFISQTMMVSENRLSQNDEHSIRKLPTSEEVCIKEKSRHCEKKKISEEIFFKTDFFQNELQFKFSRTHKGLPRKKFLIYPDSAFKIRWDLLITMYYIQYILFFRLLLYTCIQCPYSIAFLDNPGNIWIIVNAIVDFLFLVDVAVNFFSAFYDKELELIDDKKVIAKSYISSWFAIDFLSIIPFDMLYDTSGFNRMSRVVRIGKIYKIVKMTRMVRMLKIVKERNKFVKYLNQALQIGIGFERLIFLLIIFLVMCHVTACYGDIHAYSIGEKYMSIILMIIGVISFSFATGALSNIISNYDASQAQLKEKMATLNDIRTKYLIDPELFDELRKTIKYDHSKNFHDVTKFMNELPYKLKIELALEIHKDIYREIEFFKKQDKNFIVWVCPLLRPFLVSEQDYIYKEGDDIKERVAGYVIPRFDNTVYIQIDKGDHFGELDLVYDPKILSLTINIKKKAQKNKDIFRRFSVQAIINCELLILTLDDIDKMKLEFPEVFDDLFNNSLKRLEKVLKLKIDAVEQCESVAIKNINMQNRRFSVFTRLQQAMSKENDKRSEYIQQYKTQRLKRNLTISDVQQIANFSTNKASLKQIDEEIESQESSDESSSSNSLNDDDENEEMKSDLHFNQTIRDKSIIIDKKKKKMRKSVTRDDVTNNEIDNLYGNKKVSKKNKSIMEESSSDSKSVTSEESYTFKESKSKSQKSQKSAIRKQMRKKISHIFSRHKMSVSINSMATFKEQLDKQRKHALNLNKRVDDIEGMMKQMMGHMIFMKDSIIEIKDHIKGEQ</sequence>
<dbReference type="PANTHER" id="PTHR47823:SF9">
    <property type="entry name" value="CHROMOSOME UNDETERMINED SCAFFOLD_10, WHOLE GENOME SHOTGUN SEQUENCE"/>
    <property type="match status" value="1"/>
</dbReference>
<feature type="region of interest" description="Disordered" evidence="5">
    <location>
        <begin position="714"/>
        <end position="747"/>
    </location>
</feature>
<keyword evidence="2 6" id="KW-0812">Transmembrane</keyword>
<feature type="transmembrane region" description="Helical" evidence="6">
    <location>
        <begin position="249"/>
        <end position="274"/>
    </location>
</feature>
<evidence type="ECO:0000256" key="4">
    <source>
        <dbReference type="ARBA" id="ARBA00023136"/>
    </source>
</evidence>
<feature type="compositionally biased region" description="Low complexity" evidence="5">
    <location>
        <begin position="801"/>
        <end position="810"/>
    </location>
</feature>
<keyword evidence="9" id="KW-1185">Reference proteome</keyword>
<dbReference type="InterPro" id="IPR014710">
    <property type="entry name" value="RmlC-like_jellyroll"/>
</dbReference>
<feature type="transmembrane region" description="Helical" evidence="6">
    <location>
        <begin position="286"/>
        <end position="306"/>
    </location>
</feature>
<proteinExistence type="predicted"/>
<evidence type="ECO:0000256" key="3">
    <source>
        <dbReference type="ARBA" id="ARBA00022989"/>
    </source>
</evidence>
<feature type="transmembrane region" description="Helical" evidence="6">
    <location>
        <begin position="366"/>
        <end position="386"/>
    </location>
</feature>
<dbReference type="InterPro" id="IPR005821">
    <property type="entry name" value="Ion_trans_dom"/>
</dbReference>
<evidence type="ECO:0000256" key="1">
    <source>
        <dbReference type="ARBA" id="ARBA00004141"/>
    </source>
</evidence>
<reference evidence="8 9" key="1">
    <citation type="submission" date="2014-06" db="EMBL/GenBank/DDBJ databases">
        <authorList>
            <person name="Swart Estienne"/>
        </authorList>
    </citation>
    <scope>NUCLEOTIDE SEQUENCE [LARGE SCALE GENOMIC DNA]</scope>
    <source>
        <strain evidence="8 9">130c</strain>
    </source>
</reference>
<name>A0A077ZSG5_STYLE</name>
<feature type="domain" description="Ion transport" evidence="7">
    <location>
        <begin position="222"/>
        <end position="378"/>
    </location>
</feature>
<feature type="transmembrane region" description="Helical" evidence="6">
    <location>
        <begin position="218"/>
        <end position="243"/>
    </location>
</feature>
<accession>A0A077ZSG5</accession>
<protein>
    <recommendedName>
        <fullName evidence="7">Ion transport domain-containing protein</fullName>
    </recommendedName>
</protein>
<keyword evidence="3 6" id="KW-1133">Transmembrane helix</keyword>
<dbReference type="InParanoid" id="A0A077ZSG5"/>
<dbReference type="Gene3D" id="1.10.287.70">
    <property type="match status" value="1"/>
</dbReference>
<organism evidence="8 9">
    <name type="scientific">Stylonychia lemnae</name>
    <name type="common">Ciliate</name>
    <dbReference type="NCBI Taxonomy" id="5949"/>
    <lineage>
        <taxon>Eukaryota</taxon>
        <taxon>Sar</taxon>
        <taxon>Alveolata</taxon>
        <taxon>Ciliophora</taxon>
        <taxon>Intramacronucleata</taxon>
        <taxon>Spirotrichea</taxon>
        <taxon>Stichotrichia</taxon>
        <taxon>Sporadotrichida</taxon>
        <taxon>Oxytrichidae</taxon>
        <taxon>Stylonychinae</taxon>
        <taxon>Stylonychia</taxon>
    </lineage>
</organism>
<comment type="subcellular location">
    <subcellularLocation>
        <location evidence="1">Membrane</location>
        <topology evidence="1">Multi-pass membrane protein</topology>
    </subcellularLocation>
</comment>
<dbReference type="Pfam" id="PF00520">
    <property type="entry name" value="Ion_trans"/>
    <property type="match status" value="1"/>
</dbReference>
<dbReference type="Gene3D" id="2.60.120.10">
    <property type="entry name" value="Jelly Rolls"/>
    <property type="match status" value="1"/>
</dbReference>
<feature type="transmembrane region" description="Helical" evidence="6">
    <location>
        <begin position="398"/>
        <end position="419"/>
    </location>
</feature>
<feature type="region of interest" description="Disordered" evidence="5">
    <location>
        <begin position="790"/>
        <end position="830"/>
    </location>
</feature>
<dbReference type="AlphaFoldDB" id="A0A077ZSG5"/>
<evidence type="ECO:0000256" key="2">
    <source>
        <dbReference type="ARBA" id="ARBA00022692"/>
    </source>
</evidence>
<evidence type="ECO:0000256" key="5">
    <source>
        <dbReference type="SAM" id="MobiDB-lite"/>
    </source>
</evidence>